<feature type="transmembrane region" description="Helical" evidence="2">
    <location>
        <begin position="49"/>
        <end position="70"/>
    </location>
</feature>
<sequence length="216" mass="24317">MVDDAAASGCSRHFTNSHICLPTTTREMPEAMTEAEKKFVRAVFSDYPFALRLFWVVDIALAGMSAMLALRFHQRPQLGRWLAFFSRVFVTYFVFMTPYYFVSDGFAAAGERLVMLGHDKRFMGMLFVCSCSFVISEIYMAWFSDSNPHSSEPSSQSTSTAETVCPICLRTCTICLRNPKDMAFGCGHTTCMECGASISTCPLCRQPITIRLRLYD</sequence>
<evidence type="ECO:0000313" key="4">
    <source>
        <dbReference type="EMBL" id="KAJ4840947.1"/>
    </source>
</evidence>
<dbReference type="Pfam" id="PF13920">
    <property type="entry name" value="zf-C3HC4_3"/>
    <property type="match status" value="1"/>
</dbReference>
<evidence type="ECO:0000313" key="5">
    <source>
        <dbReference type="Proteomes" id="UP001141552"/>
    </source>
</evidence>
<reference evidence="4" key="1">
    <citation type="submission" date="2022-02" db="EMBL/GenBank/DDBJ databases">
        <authorList>
            <person name="Henning P.M."/>
            <person name="McCubbin A.G."/>
            <person name="Shore J.S."/>
        </authorList>
    </citation>
    <scope>NUCLEOTIDE SEQUENCE</scope>
    <source>
        <strain evidence="4">F60SS</strain>
        <tissue evidence="4">Leaves</tissue>
    </source>
</reference>
<reference evidence="4" key="2">
    <citation type="journal article" date="2023" name="Plants (Basel)">
        <title>Annotation of the Turnera subulata (Passifloraceae) Draft Genome Reveals the S-Locus Evolved after the Divergence of Turneroideae from Passifloroideae in a Stepwise Manner.</title>
        <authorList>
            <person name="Henning P.M."/>
            <person name="Roalson E.H."/>
            <person name="Mir W."/>
            <person name="McCubbin A.G."/>
            <person name="Shore J.S."/>
        </authorList>
    </citation>
    <scope>NUCLEOTIDE SEQUENCE</scope>
    <source>
        <strain evidence="4">F60SS</strain>
    </source>
</reference>
<feature type="domain" description="RING-type" evidence="3">
    <location>
        <begin position="172"/>
        <end position="205"/>
    </location>
</feature>
<dbReference type="SUPFAM" id="SSF57850">
    <property type="entry name" value="RING/U-box"/>
    <property type="match status" value="1"/>
</dbReference>
<dbReference type="InterPro" id="IPR001841">
    <property type="entry name" value="Znf_RING"/>
</dbReference>
<evidence type="ECO:0000259" key="3">
    <source>
        <dbReference type="PROSITE" id="PS50089"/>
    </source>
</evidence>
<dbReference type="InterPro" id="IPR013083">
    <property type="entry name" value="Znf_RING/FYVE/PHD"/>
</dbReference>
<keyword evidence="1" id="KW-0862">Zinc</keyword>
<dbReference type="PROSITE" id="PS50089">
    <property type="entry name" value="ZF_RING_2"/>
    <property type="match status" value="1"/>
</dbReference>
<dbReference type="GO" id="GO:0008270">
    <property type="term" value="F:zinc ion binding"/>
    <property type="evidence" value="ECO:0007669"/>
    <property type="project" value="UniProtKB-KW"/>
</dbReference>
<protein>
    <recommendedName>
        <fullName evidence="3">RING-type domain-containing protein</fullName>
    </recommendedName>
</protein>
<organism evidence="4 5">
    <name type="scientific">Turnera subulata</name>
    <dbReference type="NCBI Taxonomy" id="218843"/>
    <lineage>
        <taxon>Eukaryota</taxon>
        <taxon>Viridiplantae</taxon>
        <taxon>Streptophyta</taxon>
        <taxon>Embryophyta</taxon>
        <taxon>Tracheophyta</taxon>
        <taxon>Spermatophyta</taxon>
        <taxon>Magnoliopsida</taxon>
        <taxon>eudicotyledons</taxon>
        <taxon>Gunneridae</taxon>
        <taxon>Pentapetalae</taxon>
        <taxon>rosids</taxon>
        <taxon>fabids</taxon>
        <taxon>Malpighiales</taxon>
        <taxon>Passifloraceae</taxon>
        <taxon>Turnera</taxon>
    </lineage>
</organism>
<keyword evidence="1" id="KW-0479">Metal-binding</keyword>
<dbReference type="OrthoDB" id="5855668at2759"/>
<keyword evidence="2" id="KW-1133">Transmembrane helix</keyword>
<keyword evidence="2" id="KW-0812">Transmembrane</keyword>
<gene>
    <name evidence="4" type="ORF">Tsubulata_023076</name>
</gene>
<name>A0A9Q0JH58_9ROSI</name>
<keyword evidence="5" id="KW-1185">Reference proteome</keyword>
<accession>A0A9Q0JH58</accession>
<dbReference type="AlphaFoldDB" id="A0A9Q0JH58"/>
<dbReference type="Proteomes" id="UP001141552">
    <property type="component" value="Unassembled WGS sequence"/>
</dbReference>
<dbReference type="EMBL" id="JAKUCV010002916">
    <property type="protein sequence ID" value="KAJ4840947.1"/>
    <property type="molecule type" value="Genomic_DNA"/>
</dbReference>
<keyword evidence="2" id="KW-0472">Membrane</keyword>
<proteinExistence type="predicted"/>
<feature type="transmembrane region" description="Helical" evidence="2">
    <location>
        <begin position="122"/>
        <end position="142"/>
    </location>
</feature>
<dbReference type="Gene3D" id="3.30.40.10">
    <property type="entry name" value="Zinc/RING finger domain, C3HC4 (zinc finger)"/>
    <property type="match status" value="1"/>
</dbReference>
<evidence type="ECO:0000256" key="1">
    <source>
        <dbReference type="PROSITE-ProRule" id="PRU00175"/>
    </source>
</evidence>
<feature type="transmembrane region" description="Helical" evidence="2">
    <location>
        <begin position="82"/>
        <end position="102"/>
    </location>
</feature>
<evidence type="ECO:0000256" key="2">
    <source>
        <dbReference type="SAM" id="Phobius"/>
    </source>
</evidence>
<keyword evidence="1" id="KW-0863">Zinc-finger</keyword>
<comment type="caution">
    <text evidence="4">The sequence shown here is derived from an EMBL/GenBank/DDBJ whole genome shotgun (WGS) entry which is preliminary data.</text>
</comment>